<organism evidence="1">
    <name type="scientific">Ignisphaera aggregans</name>
    <dbReference type="NCBI Taxonomy" id="334771"/>
    <lineage>
        <taxon>Archaea</taxon>
        <taxon>Thermoproteota</taxon>
        <taxon>Thermoprotei</taxon>
        <taxon>Desulfurococcales</taxon>
        <taxon>Desulfurococcaceae</taxon>
        <taxon>Ignisphaera</taxon>
    </lineage>
</organism>
<dbReference type="AlphaFoldDB" id="A0A7C4JL02"/>
<proteinExistence type="predicted"/>
<sequence>MRNIFSLAHTTNVYILLEPTPMPIKINSIKRYIVFPLLSAVICDNTTLRLFDKVHEIVDGAWAKVGIVLPFVNTALCGSAKAFNLYLDINPIKGTPYLCSDRAFIDYEIGEKILSGGFIEIISNRKELGHKLVAENSWEPLQTFIHNIINFVQSNQSNTVLFSPTTISKSLYPYVKTLVSVDGKPAVMRLGKGIIFSIDTATEIASILYHILVLITHIMPIEA</sequence>
<name>A0A7C4JL02_9CREN</name>
<reference evidence="1" key="1">
    <citation type="journal article" date="2020" name="mSystems">
        <title>Genome- and Community-Level Interaction Insights into Carbon Utilization and Element Cycling Functions of Hydrothermarchaeota in Hydrothermal Sediment.</title>
        <authorList>
            <person name="Zhou Z."/>
            <person name="Liu Y."/>
            <person name="Xu W."/>
            <person name="Pan J."/>
            <person name="Luo Z.H."/>
            <person name="Li M."/>
        </authorList>
    </citation>
    <scope>NUCLEOTIDE SEQUENCE [LARGE SCALE GENOMIC DNA]</scope>
    <source>
        <strain evidence="1">SpSt-637</strain>
    </source>
</reference>
<evidence type="ECO:0000313" key="1">
    <source>
        <dbReference type="EMBL" id="HGQ64901.1"/>
    </source>
</evidence>
<accession>A0A7C4JL02</accession>
<dbReference type="EMBL" id="DTBD01000057">
    <property type="protein sequence ID" value="HGQ64901.1"/>
    <property type="molecule type" value="Genomic_DNA"/>
</dbReference>
<comment type="caution">
    <text evidence="1">The sequence shown here is derived from an EMBL/GenBank/DDBJ whole genome shotgun (WGS) entry which is preliminary data.</text>
</comment>
<protein>
    <submittedName>
        <fullName evidence="1">Uncharacterized protein</fullName>
    </submittedName>
</protein>
<gene>
    <name evidence="1" type="ORF">ENU08_06635</name>
</gene>